<evidence type="ECO:0000256" key="3">
    <source>
        <dbReference type="ARBA" id="ARBA00023002"/>
    </source>
</evidence>
<accession>A0A0D2HGN7</accession>
<dbReference type="STRING" id="1442369.A0A0D2HGN7"/>
<keyword evidence="3" id="KW-0560">Oxidoreductase</keyword>
<evidence type="ECO:0000313" key="4">
    <source>
        <dbReference type="EMBL" id="KIX09838.1"/>
    </source>
</evidence>
<reference evidence="4 5" key="1">
    <citation type="submission" date="2015-01" db="EMBL/GenBank/DDBJ databases">
        <title>The Genome Sequence of Rhinocladiella mackenzie CBS 650.93.</title>
        <authorList>
            <consortium name="The Broad Institute Genomics Platform"/>
            <person name="Cuomo C."/>
            <person name="de Hoog S."/>
            <person name="Gorbushina A."/>
            <person name="Stielow B."/>
            <person name="Teixiera M."/>
            <person name="Abouelleil A."/>
            <person name="Chapman S.B."/>
            <person name="Priest M."/>
            <person name="Young S.K."/>
            <person name="Wortman J."/>
            <person name="Nusbaum C."/>
            <person name="Birren B."/>
        </authorList>
    </citation>
    <scope>NUCLEOTIDE SEQUENCE [LARGE SCALE GENOMIC DNA]</scope>
    <source>
        <strain evidence="4 5">CBS 650.93</strain>
    </source>
</reference>
<keyword evidence="2" id="KW-0521">NADP</keyword>
<evidence type="ECO:0000313" key="5">
    <source>
        <dbReference type="Proteomes" id="UP000053617"/>
    </source>
</evidence>
<dbReference type="GO" id="GO:0016491">
    <property type="term" value="F:oxidoreductase activity"/>
    <property type="evidence" value="ECO:0007669"/>
    <property type="project" value="UniProtKB-KW"/>
</dbReference>
<sequence>MAPKYINKLQGKRVVIVGGTSGIGFATAEAAVEYGAIVVVASSKQENVDKAVERIQQAYPDAGDRIRGKTVDLSADDIEEQIVALFDFATEGGKHKLDHIVDTAGDFWRPTPLSEATRESIVEPMKIRTTGTVMLAKVALKYLATTPESSFTTTGGVMDTKPLPGLSVFAPVGAARKGLTYALALDMKPIRVNCVCPGAVKTEMFDHFGADRLDEILEVFRSKTLLNRVGAPEDLAECYISVMKNNFQTGSLIYAHGGYFLV</sequence>
<dbReference type="VEuPathDB" id="FungiDB:Z518_00919"/>
<dbReference type="PRINTS" id="PR00081">
    <property type="entry name" value="GDHRDH"/>
</dbReference>
<name>A0A0D2HGN7_9EURO</name>
<dbReference type="GeneID" id="25288990"/>
<dbReference type="InterPro" id="IPR057571">
    <property type="entry name" value="SDR_PhqE-like"/>
</dbReference>
<dbReference type="AlphaFoldDB" id="A0A0D2HGN7"/>
<dbReference type="InterPro" id="IPR051122">
    <property type="entry name" value="SDR_DHRS6-like"/>
</dbReference>
<gene>
    <name evidence="4" type="ORF">Z518_00919</name>
</gene>
<dbReference type="OrthoDB" id="294295at2759"/>
<dbReference type="EMBL" id="KN847475">
    <property type="protein sequence ID" value="KIX09838.1"/>
    <property type="molecule type" value="Genomic_DNA"/>
</dbReference>
<dbReference type="InterPro" id="IPR002347">
    <property type="entry name" value="SDR_fam"/>
</dbReference>
<dbReference type="HOGENOM" id="CLU_010194_15_2_1"/>
<dbReference type="RefSeq" id="XP_013276974.1">
    <property type="nucleotide sequence ID" value="XM_013421520.1"/>
</dbReference>
<evidence type="ECO:0000256" key="2">
    <source>
        <dbReference type="ARBA" id="ARBA00022857"/>
    </source>
</evidence>
<dbReference type="CDD" id="cd05233">
    <property type="entry name" value="SDR_c"/>
    <property type="match status" value="1"/>
</dbReference>
<dbReference type="PANTHER" id="PTHR43477:SF1">
    <property type="entry name" value="DIHYDROANTICAPSIN 7-DEHYDROGENASE"/>
    <property type="match status" value="1"/>
</dbReference>
<comment type="similarity">
    <text evidence="1">Belongs to the short-chain dehydrogenases/reductases (SDR) family.</text>
</comment>
<keyword evidence="5" id="KW-1185">Reference proteome</keyword>
<protein>
    <submittedName>
        <fullName evidence="4">Uncharacterized protein</fullName>
    </submittedName>
</protein>
<evidence type="ECO:0000256" key="1">
    <source>
        <dbReference type="ARBA" id="ARBA00006484"/>
    </source>
</evidence>
<dbReference type="Pfam" id="PF23441">
    <property type="entry name" value="SDR"/>
    <property type="match status" value="1"/>
</dbReference>
<dbReference type="SUPFAM" id="SSF51735">
    <property type="entry name" value="NAD(P)-binding Rossmann-fold domains"/>
    <property type="match status" value="1"/>
</dbReference>
<dbReference type="PANTHER" id="PTHR43477">
    <property type="entry name" value="DIHYDROANTICAPSIN 7-DEHYDROGENASE"/>
    <property type="match status" value="1"/>
</dbReference>
<dbReference type="InterPro" id="IPR036291">
    <property type="entry name" value="NAD(P)-bd_dom_sf"/>
</dbReference>
<dbReference type="Gene3D" id="3.40.50.720">
    <property type="entry name" value="NAD(P)-binding Rossmann-like Domain"/>
    <property type="match status" value="1"/>
</dbReference>
<dbReference type="Proteomes" id="UP000053617">
    <property type="component" value="Unassembled WGS sequence"/>
</dbReference>
<organism evidence="4 5">
    <name type="scientific">Rhinocladiella mackenziei CBS 650.93</name>
    <dbReference type="NCBI Taxonomy" id="1442369"/>
    <lineage>
        <taxon>Eukaryota</taxon>
        <taxon>Fungi</taxon>
        <taxon>Dikarya</taxon>
        <taxon>Ascomycota</taxon>
        <taxon>Pezizomycotina</taxon>
        <taxon>Eurotiomycetes</taxon>
        <taxon>Chaetothyriomycetidae</taxon>
        <taxon>Chaetothyriales</taxon>
        <taxon>Herpotrichiellaceae</taxon>
        <taxon>Rhinocladiella</taxon>
    </lineage>
</organism>
<proteinExistence type="inferred from homology"/>